<organism evidence="5 6">
    <name type="scientific">Muraenolepis orangiensis</name>
    <name type="common">Patagonian moray cod</name>
    <dbReference type="NCBI Taxonomy" id="630683"/>
    <lineage>
        <taxon>Eukaryota</taxon>
        <taxon>Metazoa</taxon>
        <taxon>Chordata</taxon>
        <taxon>Craniata</taxon>
        <taxon>Vertebrata</taxon>
        <taxon>Euteleostomi</taxon>
        <taxon>Actinopterygii</taxon>
        <taxon>Neopterygii</taxon>
        <taxon>Teleostei</taxon>
        <taxon>Neoteleostei</taxon>
        <taxon>Acanthomorphata</taxon>
        <taxon>Zeiogadaria</taxon>
        <taxon>Gadariae</taxon>
        <taxon>Gadiformes</taxon>
        <taxon>Muraenolepidoidei</taxon>
        <taxon>Muraenolepididae</taxon>
        <taxon>Muraenolepis</taxon>
    </lineage>
</organism>
<dbReference type="OrthoDB" id="6155811at2759"/>
<dbReference type="InterPro" id="IPR013320">
    <property type="entry name" value="ConA-like_dom_sf"/>
</dbReference>
<dbReference type="Gene3D" id="2.60.120.260">
    <property type="entry name" value="Galactose-binding domain-like"/>
    <property type="match status" value="2"/>
</dbReference>
<dbReference type="GO" id="GO:0051491">
    <property type="term" value="P:positive regulation of filopodium assembly"/>
    <property type="evidence" value="ECO:0007669"/>
    <property type="project" value="TreeGrafter"/>
</dbReference>
<dbReference type="Pfam" id="PF00629">
    <property type="entry name" value="MAM"/>
    <property type="match status" value="1"/>
</dbReference>
<dbReference type="PROSITE" id="PS50060">
    <property type="entry name" value="MAM_2"/>
    <property type="match status" value="1"/>
</dbReference>
<dbReference type="CDD" id="cd00057">
    <property type="entry name" value="FA58C"/>
    <property type="match status" value="1"/>
</dbReference>
<evidence type="ECO:0000313" key="5">
    <source>
        <dbReference type="EMBL" id="KAJ3595699.1"/>
    </source>
</evidence>
<feature type="domain" description="F5/8 type C" evidence="3">
    <location>
        <begin position="1"/>
        <end position="46"/>
    </location>
</feature>
<dbReference type="InterPro" id="IPR000998">
    <property type="entry name" value="MAM_dom"/>
</dbReference>
<keyword evidence="6" id="KW-1185">Reference proteome</keyword>
<dbReference type="EMBL" id="JANIIK010000111">
    <property type="protein sequence ID" value="KAJ3595699.1"/>
    <property type="molecule type" value="Genomic_DNA"/>
</dbReference>
<dbReference type="GO" id="GO:0007411">
    <property type="term" value="P:axon guidance"/>
    <property type="evidence" value="ECO:0007669"/>
    <property type="project" value="TreeGrafter"/>
</dbReference>
<dbReference type="PANTHER" id="PTHR46806">
    <property type="entry name" value="F5/8 TYPE C DOMAIN-CONTAINING PROTEIN"/>
    <property type="match status" value="1"/>
</dbReference>
<evidence type="ECO:0000259" key="3">
    <source>
        <dbReference type="PROSITE" id="PS50022"/>
    </source>
</evidence>
<dbReference type="GO" id="GO:0017154">
    <property type="term" value="F:semaphorin receptor activity"/>
    <property type="evidence" value="ECO:0007669"/>
    <property type="project" value="TreeGrafter"/>
</dbReference>
<dbReference type="SUPFAM" id="SSF49785">
    <property type="entry name" value="Galactose-binding domain-like"/>
    <property type="match status" value="2"/>
</dbReference>
<protein>
    <submittedName>
        <fullName evidence="5">Uncharacterized protein</fullName>
    </submittedName>
</protein>
<dbReference type="GO" id="GO:0001570">
    <property type="term" value="P:vasculogenesis"/>
    <property type="evidence" value="ECO:0007669"/>
    <property type="project" value="TreeGrafter"/>
</dbReference>
<feature type="domain" description="MAM" evidence="4">
    <location>
        <begin position="275"/>
        <end position="416"/>
    </location>
</feature>
<evidence type="ECO:0000259" key="4">
    <source>
        <dbReference type="PROSITE" id="PS50060"/>
    </source>
</evidence>
<dbReference type="InterPro" id="IPR008979">
    <property type="entry name" value="Galactose-bd-like_sf"/>
</dbReference>
<reference evidence="5" key="1">
    <citation type="submission" date="2022-07" db="EMBL/GenBank/DDBJ databases">
        <title>Chromosome-level genome of Muraenolepis orangiensis.</title>
        <authorList>
            <person name="Kim J."/>
        </authorList>
    </citation>
    <scope>NUCLEOTIDE SEQUENCE</scope>
    <source>
        <strain evidence="5">KU_S4_2022</strain>
        <tissue evidence="5">Muscle</tissue>
    </source>
</reference>
<proteinExistence type="predicted"/>
<comment type="caution">
    <text evidence="5">The sequence shown here is derived from an EMBL/GenBank/DDBJ whole genome shotgun (WGS) entry which is preliminary data.</text>
</comment>
<dbReference type="Proteomes" id="UP001148018">
    <property type="component" value="Unassembled WGS sequence"/>
</dbReference>
<dbReference type="GO" id="GO:0002040">
    <property type="term" value="P:sprouting angiogenesis"/>
    <property type="evidence" value="ECO:0007669"/>
    <property type="project" value="TreeGrafter"/>
</dbReference>
<dbReference type="InterPro" id="IPR050633">
    <property type="entry name" value="Neuropilin_MCO_CoagFactor"/>
</dbReference>
<dbReference type="GO" id="GO:0030947">
    <property type="term" value="P:regulation of vascular endothelial growth factor receptor signaling pathway"/>
    <property type="evidence" value="ECO:0007669"/>
    <property type="project" value="TreeGrafter"/>
</dbReference>
<evidence type="ECO:0000256" key="2">
    <source>
        <dbReference type="SAM" id="MobiDB-lite"/>
    </source>
</evidence>
<dbReference type="InterPro" id="IPR000421">
    <property type="entry name" value="FA58C"/>
</dbReference>
<dbReference type="GO" id="GO:0009611">
    <property type="term" value="P:response to wounding"/>
    <property type="evidence" value="ECO:0007669"/>
    <property type="project" value="TreeGrafter"/>
</dbReference>
<dbReference type="SMART" id="SM00231">
    <property type="entry name" value="FA58C"/>
    <property type="match status" value="1"/>
</dbReference>
<dbReference type="PANTHER" id="PTHR46806:SF4">
    <property type="entry name" value="NEUROPILIN-1"/>
    <property type="match status" value="1"/>
</dbReference>
<feature type="non-terminal residue" evidence="5">
    <location>
        <position position="432"/>
    </location>
</feature>
<dbReference type="PROSITE" id="PS01286">
    <property type="entry name" value="FA58C_2"/>
    <property type="match status" value="2"/>
</dbReference>
<sequence length="432" mass="47445">GAISKETKKRYYVRSYKLDQTLARYVRVRPMSWEQGICMRFEIYGCKTSDYPCSGMLGMVSGQISDAQIVASSHADRGWVPENSRLLTGRSGWTQQQTKQPFRNEWLQVDLGQDKMVSGVLIQGGKHRDRNVFMKRFKVGYSQDAEQWTLVREENGTKPRVFAGNQNHDTPELRGLGAPLQARYVRLYPEKATPEGLGLRLELLGCDLDEPTTLPPSTVALVTMASGGASTFGATTGGPVTSPGREDGEEGPTLPPAGCVTEATEPVNTPGYLWFACDFDFSSLCGWSREGGLGAEWAYKSAHGAPNTGRDTPGLTCLPIAVPHGELCLSFWYQMPGEFTGSLHIKQRGPGGGAQLLWTVSGPLGWCWREGRVILPHAPSAYQVLVEGVADRRRTAHIAIGHFQILGTLEQVQCKDPETPTTPPTEVFKLRE</sequence>
<dbReference type="CDD" id="cd06263">
    <property type="entry name" value="MAM"/>
    <property type="match status" value="1"/>
</dbReference>
<dbReference type="GO" id="GO:0005886">
    <property type="term" value="C:plasma membrane"/>
    <property type="evidence" value="ECO:0007669"/>
    <property type="project" value="TreeGrafter"/>
</dbReference>
<dbReference type="GO" id="GO:0005925">
    <property type="term" value="C:focal adhesion"/>
    <property type="evidence" value="ECO:0007669"/>
    <property type="project" value="TreeGrafter"/>
</dbReference>
<dbReference type="GO" id="GO:0010595">
    <property type="term" value="P:positive regulation of endothelial cell migration"/>
    <property type="evidence" value="ECO:0007669"/>
    <property type="project" value="TreeGrafter"/>
</dbReference>
<dbReference type="PROSITE" id="PS01285">
    <property type="entry name" value="FA58C_1"/>
    <property type="match status" value="1"/>
</dbReference>
<dbReference type="GO" id="GO:0005021">
    <property type="term" value="F:vascular endothelial growth factor receptor activity"/>
    <property type="evidence" value="ECO:0007669"/>
    <property type="project" value="TreeGrafter"/>
</dbReference>
<name>A0A9Q0DTS4_9TELE</name>
<dbReference type="Pfam" id="PF00754">
    <property type="entry name" value="F5_F8_type_C"/>
    <property type="match status" value="1"/>
</dbReference>
<dbReference type="GO" id="GO:0001755">
    <property type="term" value="P:neural crest cell migration"/>
    <property type="evidence" value="ECO:0007669"/>
    <property type="project" value="TreeGrafter"/>
</dbReference>
<keyword evidence="1" id="KW-1015">Disulfide bond</keyword>
<evidence type="ECO:0000313" key="6">
    <source>
        <dbReference type="Proteomes" id="UP001148018"/>
    </source>
</evidence>
<dbReference type="SUPFAM" id="SSF49899">
    <property type="entry name" value="Concanavalin A-like lectins/glucanases"/>
    <property type="match status" value="1"/>
</dbReference>
<dbReference type="GO" id="GO:0038085">
    <property type="term" value="F:vascular endothelial growth factor binding"/>
    <property type="evidence" value="ECO:0007669"/>
    <property type="project" value="TreeGrafter"/>
</dbReference>
<dbReference type="FunFam" id="2.60.120.260:FF:000013">
    <property type="entry name" value="Neuropilin"/>
    <property type="match status" value="1"/>
</dbReference>
<dbReference type="SMART" id="SM00137">
    <property type="entry name" value="MAM"/>
    <property type="match status" value="1"/>
</dbReference>
<accession>A0A9Q0DTS4</accession>
<dbReference type="GO" id="GO:0030424">
    <property type="term" value="C:axon"/>
    <property type="evidence" value="ECO:0007669"/>
    <property type="project" value="TreeGrafter"/>
</dbReference>
<feature type="region of interest" description="Disordered" evidence="2">
    <location>
        <begin position="232"/>
        <end position="252"/>
    </location>
</feature>
<dbReference type="Gene3D" id="2.60.120.200">
    <property type="match status" value="1"/>
</dbReference>
<evidence type="ECO:0000256" key="1">
    <source>
        <dbReference type="ARBA" id="ARBA00023157"/>
    </source>
</evidence>
<dbReference type="PROSITE" id="PS50022">
    <property type="entry name" value="FA58C_3"/>
    <property type="match status" value="2"/>
</dbReference>
<dbReference type="GO" id="GO:0048010">
    <property type="term" value="P:vascular endothelial growth factor receptor signaling pathway"/>
    <property type="evidence" value="ECO:0007669"/>
    <property type="project" value="TreeGrafter"/>
</dbReference>
<feature type="domain" description="F5/8 type C" evidence="3">
    <location>
        <begin position="53"/>
        <end position="206"/>
    </location>
</feature>
<dbReference type="AlphaFoldDB" id="A0A9Q0DTS4"/>
<gene>
    <name evidence="5" type="ORF">NHX12_005002</name>
</gene>